<dbReference type="SMART" id="SM00894">
    <property type="entry name" value="Excalibur"/>
    <property type="match status" value="1"/>
</dbReference>
<keyword evidence="1" id="KW-0732">Signal</keyword>
<accession>A0A1B8QCV6</accession>
<evidence type="ECO:0000313" key="4">
    <source>
        <dbReference type="Proteomes" id="UP000092616"/>
    </source>
</evidence>
<comment type="caution">
    <text evidence="3">The sequence shown here is derived from an EMBL/GenBank/DDBJ whole genome shotgun (WGS) entry which is preliminary data.</text>
</comment>
<evidence type="ECO:0000256" key="1">
    <source>
        <dbReference type="SAM" id="SignalP"/>
    </source>
</evidence>
<reference evidence="3 4" key="1">
    <citation type="submission" date="2016-06" db="EMBL/GenBank/DDBJ databases">
        <title>Draft genome of Moraxella atlantae CCUG 59586.</title>
        <authorList>
            <person name="Salva-Serra F."/>
            <person name="Engstrom-Jakobsson H."/>
            <person name="Thorell K."/>
            <person name="Gonzales-Siles L."/>
            <person name="Karlsson R."/>
            <person name="Boulund F."/>
            <person name="Engstrand L."/>
            <person name="Kristiansson E."/>
            <person name="Moore E."/>
        </authorList>
    </citation>
    <scope>NUCLEOTIDE SEQUENCE [LARGE SCALE GENOMIC DNA]</scope>
    <source>
        <strain evidence="3 4">CCUG 59586</strain>
    </source>
</reference>
<dbReference type="AlphaFoldDB" id="A0A1B8QCV6"/>
<proteinExistence type="predicted"/>
<gene>
    <name evidence="3" type="ORF">A9306_09030</name>
</gene>
<dbReference type="EMBL" id="LZNA01000042">
    <property type="protein sequence ID" value="OBX79144.1"/>
    <property type="molecule type" value="Genomic_DNA"/>
</dbReference>
<name>A0A1B8QCV6_9GAMM</name>
<evidence type="ECO:0000259" key="2">
    <source>
        <dbReference type="SMART" id="SM00894"/>
    </source>
</evidence>
<dbReference type="Pfam" id="PF05901">
    <property type="entry name" value="Excalibur"/>
    <property type="match status" value="1"/>
</dbReference>
<sequence length="73" mass="7743">MKHIIIAVIASTICLAPTANAKGRVSCKSFKTQAQAQAYYVKNKAKSLDRDGDGRACDCLPGGTGKNCPTEKK</sequence>
<dbReference type="RefSeq" id="WP_067337528.1">
    <property type="nucleotide sequence ID" value="NZ_LZNA01000042.1"/>
</dbReference>
<feature type="domain" description="Excalibur calcium-binding" evidence="2">
    <location>
        <begin position="23"/>
        <end position="58"/>
    </location>
</feature>
<dbReference type="Proteomes" id="UP000092616">
    <property type="component" value="Unassembled WGS sequence"/>
</dbReference>
<keyword evidence="4" id="KW-1185">Reference proteome</keyword>
<dbReference type="InterPro" id="IPR008613">
    <property type="entry name" value="Excalibur_Ca-bd_domain"/>
</dbReference>
<feature type="chain" id="PRO_5008612274" description="Excalibur calcium-binding domain-containing protein" evidence="1">
    <location>
        <begin position="22"/>
        <end position="73"/>
    </location>
</feature>
<feature type="signal peptide" evidence="1">
    <location>
        <begin position="1"/>
        <end position="21"/>
    </location>
</feature>
<organism evidence="3 4">
    <name type="scientific">Faucicola atlantae</name>
    <dbReference type="NCBI Taxonomy" id="34059"/>
    <lineage>
        <taxon>Bacteria</taxon>
        <taxon>Pseudomonadati</taxon>
        <taxon>Pseudomonadota</taxon>
        <taxon>Gammaproteobacteria</taxon>
        <taxon>Moraxellales</taxon>
        <taxon>Moraxellaceae</taxon>
        <taxon>Faucicola</taxon>
    </lineage>
</organism>
<evidence type="ECO:0000313" key="3">
    <source>
        <dbReference type="EMBL" id="OBX79144.1"/>
    </source>
</evidence>
<protein>
    <recommendedName>
        <fullName evidence="2">Excalibur calcium-binding domain-containing protein</fullName>
    </recommendedName>
</protein>